<evidence type="ECO:0000256" key="2">
    <source>
        <dbReference type="SAM" id="SignalP"/>
    </source>
</evidence>
<dbReference type="InterPro" id="IPR001375">
    <property type="entry name" value="Peptidase_S9_cat"/>
</dbReference>
<sequence length="335" mass="37881">MSYKYQSKKSNIMKYLKIVAIVLAFASCYAQDKQVLLKKEAFTDFSKLPVYSRLTEKDNGKTVWKKKYQYLDSITIYNIQYLSDGLKVNGLLITPKTTSKVPCIIFNRGGNQDFGALNMMAALHLGKLANEGYAVIASQYRGNAGGEGREEFGGRDVNDVLQLIPVLAEEKVADTSKIGMYGWSRGGMMTYRALTKTNTIKAAVVGGALADMEEAIKDRPEMESQLLAELVPNYKGNEAEEIKKRSAIQWVDQFPRKVPILLLHGNSDWRVKPEQSLRMALAFTEYRIPYRLIIFEGADHGINEFREEVNEAVLNWFDKYLKGNANLPNMEYHGD</sequence>
<evidence type="ECO:0000313" key="5">
    <source>
        <dbReference type="Proteomes" id="UP000431264"/>
    </source>
</evidence>
<keyword evidence="5" id="KW-1185">Reference proteome</keyword>
<name>A0A6I4IFF0_9FLAO</name>
<dbReference type="Proteomes" id="UP000431264">
    <property type="component" value="Unassembled WGS sequence"/>
</dbReference>
<dbReference type="InterPro" id="IPR029058">
    <property type="entry name" value="AB_hydrolase_fold"/>
</dbReference>
<dbReference type="Pfam" id="PF00326">
    <property type="entry name" value="Peptidase_S9"/>
    <property type="match status" value="1"/>
</dbReference>
<proteinExistence type="predicted"/>
<evidence type="ECO:0000313" key="4">
    <source>
        <dbReference type="EMBL" id="MVO08240.1"/>
    </source>
</evidence>
<dbReference type="SUPFAM" id="SSF53474">
    <property type="entry name" value="alpha/beta-Hydrolases"/>
    <property type="match status" value="1"/>
</dbReference>
<organism evidence="4 5">
    <name type="scientific">Flavobacterium profundi</name>
    <dbReference type="NCBI Taxonomy" id="1774945"/>
    <lineage>
        <taxon>Bacteria</taxon>
        <taxon>Pseudomonadati</taxon>
        <taxon>Bacteroidota</taxon>
        <taxon>Flavobacteriia</taxon>
        <taxon>Flavobacteriales</taxon>
        <taxon>Flavobacteriaceae</taxon>
        <taxon>Flavobacterium</taxon>
    </lineage>
</organism>
<dbReference type="GO" id="GO:0006508">
    <property type="term" value="P:proteolysis"/>
    <property type="evidence" value="ECO:0007669"/>
    <property type="project" value="InterPro"/>
</dbReference>
<dbReference type="PANTHER" id="PTHR42776:SF4">
    <property type="entry name" value="ACYLAMINO-ACID-RELEASING ENZYME"/>
    <property type="match status" value="1"/>
</dbReference>
<protein>
    <submittedName>
        <fullName evidence="4">Prolyl oligopeptidase family serine peptidase</fullName>
    </submittedName>
</protein>
<feature type="signal peptide" evidence="2">
    <location>
        <begin position="1"/>
        <end position="30"/>
    </location>
</feature>
<dbReference type="GO" id="GO:0004252">
    <property type="term" value="F:serine-type endopeptidase activity"/>
    <property type="evidence" value="ECO:0007669"/>
    <property type="project" value="TreeGrafter"/>
</dbReference>
<keyword evidence="1" id="KW-0378">Hydrolase</keyword>
<evidence type="ECO:0000259" key="3">
    <source>
        <dbReference type="Pfam" id="PF00326"/>
    </source>
</evidence>
<feature type="chain" id="PRO_5026070914" evidence="2">
    <location>
        <begin position="31"/>
        <end position="335"/>
    </location>
</feature>
<dbReference type="Gene3D" id="3.40.50.1820">
    <property type="entry name" value="alpha/beta hydrolase"/>
    <property type="match status" value="1"/>
</dbReference>
<dbReference type="OrthoDB" id="9812921at2"/>
<dbReference type="PANTHER" id="PTHR42776">
    <property type="entry name" value="SERINE PEPTIDASE S9 FAMILY MEMBER"/>
    <property type="match status" value="1"/>
</dbReference>
<dbReference type="AlphaFoldDB" id="A0A6I4IFF0"/>
<evidence type="ECO:0000256" key="1">
    <source>
        <dbReference type="ARBA" id="ARBA00022801"/>
    </source>
</evidence>
<dbReference type="EMBL" id="WQLW01000002">
    <property type="protein sequence ID" value="MVO08240.1"/>
    <property type="molecule type" value="Genomic_DNA"/>
</dbReference>
<keyword evidence="2" id="KW-0732">Signal</keyword>
<dbReference type="PROSITE" id="PS51257">
    <property type="entry name" value="PROKAR_LIPOPROTEIN"/>
    <property type="match status" value="1"/>
</dbReference>
<comment type="caution">
    <text evidence="4">The sequence shown here is derived from an EMBL/GenBank/DDBJ whole genome shotgun (WGS) entry which is preliminary data.</text>
</comment>
<feature type="domain" description="Peptidase S9 prolyl oligopeptidase catalytic" evidence="3">
    <location>
        <begin position="128"/>
        <end position="323"/>
    </location>
</feature>
<reference evidence="5" key="1">
    <citation type="submission" date="2019-05" db="EMBL/GenBank/DDBJ databases">
        <title>Flavobacterium profundi sp. nov., isolated from a deep-sea seamount.</title>
        <authorList>
            <person name="Zhang D.-C."/>
        </authorList>
    </citation>
    <scope>NUCLEOTIDE SEQUENCE [LARGE SCALE GENOMIC DNA]</scope>
    <source>
        <strain evidence="5">TP390</strain>
    </source>
</reference>
<gene>
    <name evidence="4" type="ORF">GOQ30_03555</name>
</gene>
<accession>A0A6I4IFF0</accession>